<proteinExistence type="predicted"/>
<reference evidence="1" key="1">
    <citation type="journal article" date="2011" name="PLoS Biol.">
        <title>Gene gain and loss during evolution of obligate parasitism in the white rust pathogen of Arabidopsis thaliana.</title>
        <authorList>
            <person name="Kemen E."/>
            <person name="Gardiner A."/>
            <person name="Schultz-Larsen T."/>
            <person name="Kemen A.C."/>
            <person name="Balmuth A.L."/>
            <person name="Robert-Seilaniantz A."/>
            <person name="Bailey K."/>
            <person name="Holub E."/>
            <person name="Studholme D.J."/>
            <person name="Maclean D."/>
            <person name="Jones J.D."/>
        </authorList>
    </citation>
    <scope>NUCLEOTIDE SEQUENCE</scope>
</reference>
<organism evidence="1">
    <name type="scientific">Albugo laibachii Nc14</name>
    <dbReference type="NCBI Taxonomy" id="890382"/>
    <lineage>
        <taxon>Eukaryota</taxon>
        <taxon>Sar</taxon>
        <taxon>Stramenopiles</taxon>
        <taxon>Oomycota</taxon>
        <taxon>Peronosporomycetes</taxon>
        <taxon>Albuginales</taxon>
        <taxon>Albuginaceae</taxon>
        <taxon>Albugo</taxon>
    </lineage>
</organism>
<dbReference type="EMBL" id="FR824219">
    <property type="protein sequence ID" value="CCA22953.1"/>
    <property type="molecule type" value="Genomic_DNA"/>
</dbReference>
<accession>F0WNR1</accession>
<dbReference type="AlphaFoldDB" id="F0WNR1"/>
<name>F0WNR1_9STRA</name>
<reference evidence="1" key="2">
    <citation type="submission" date="2011-02" db="EMBL/GenBank/DDBJ databases">
        <authorList>
            <person name="MacLean D."/>
        </authorList>
    </citation>
    <scope>NUCLEOTIDE SEQUENCE</scope>
</reference>
<evidence type="ECO:0000313" key="1">
    <source>
        <dbReference type="EMBL" id="CCA22953.1"/>
    </source>
</evidence>
<sequence length="182" mass="20453">MRLVLDDIPNLNLAHFSMSFLLSSSSESDSSVEEILSPLDKVKVADLHQHGKPYSDTASNLINAKTLFESSQHRASYLPAIGRVAEEKDVLLSFVDTETSTDTKVMKKIPNNQPYTTCESPNTIINVAKRKATRESECLSQARSKKVKDKVKQQRLKGQSGIGTDFRTWKSEAEMVMRQQYD</sequence>
<gene>
    <name evidence="1" type="primary">AlNc14C174G8073</name>
    <name evidence="1" type="ORF">ALNC14_090960</name>
</gene>
<dbReference type="HOGENOM" id="CLU_1622266_0_0_1"/>
<protein>
    <submittedName>
        <fullName evidence="1">Uncharacterized protein AlNc14C174G8073</fullName>
    </submittedName>
</protein>